<accession>A0A4R1HKS4</accession>
<dbReference type="InterPro" id="IPR005471">
    <property type="entry name" value="Tscrpt_reg_IclR_N"/>
</dbReference>
<keyword evidence="1" id="KW-0805">Transcription regulation</keyword>
<evidence type="ECO:0000256" key="3">
    <source>
        <dbReference type="ARBA" id="ARBA00023163"/>
    </source>
</evidence>
<dbReference type="GO" id="GO:0003700">
    <property type="term" value="F:DNA-binding transcription factor activity"/>
    <property type="evidence" value="ECO:0007669"/>
    <property type="project" value="TreeGrafter"/>
</dbReference>
<dbReference type="Pfam" id="PF01614">
    <property type="entry name" value="IclR_C"/>
    <property type="match status" value="1"/>
</dbReference>
<evidence type="ECO:0000259" key="5">
    <source>
        <dbReference type="PROSITE" id="PS51077"/>
    </source>
</evidence>
<organism evidence="7 8">
    <name type="scientific">Pseudonocardia endophytica</name>
    <dbReference type="NCBI Taxonomy" id="401976"/>
    <lineage>
        <taxon>Bacteria</taxon>
        <taxon>Bacillati</taxon>
        <taxon>Actinomycetota</taxon>
        <taxon>Actinomycetes</taxon>
        <taxon>Pseudonocardiales</taxon>
        <taxon>Pseudonocardiaceae</taxon>
        <taxon>Pseudonocardia</taxon>
    </lineage>
</organism>
<dbReference type="PROSITE" id="PS51078">
    <property type="entry name" value="ICLR_ED"/>
    <property type="match status" value="1"/>
</dbReference>
<evidence type="ECO:0000256" key="1">
    <source>
        <dbReference type="ARBA" id="ARBA00023015"/>
    </source>
</evidence>
<feature type="domain" description="HTH iclR-type" evidence="5">
    <location>
        <begin position="43"/>
        <end position="103"/>
    </location>
</feature>
<keyword evidence="2" id="KW-0238">DNA-binding</keyword>
<dbReference type="SUPFAM" id="SSF46785">
    <property type="entry name" value="Winged helix' DNA-binding domain"/>
    <property type="match status" value="1"/>
</dbReference>
<dbReference type="InterPro" id="IPR029016">
    <property type="entry name" value="GAF-like_dom_sf"/>
</dbReference>
<proteinExistence type="predicted"/>
<dbReference type="Pfam" id="PF09339">
    <property type="entry name" value="HTH_IclR"/>
    <property type="match status" value="1"/>
</dbReference>
<dbReference type="SMART" id="SM00346">
    <property type="entry name" value="HTH_ICLR"/>
    <property type="match status" value="1"/>
</dbReference>
<dbReference type="Proteomes" id="UP000295560">
    <property type="component" value="Unassembled WGS sequence"/>
</dbReference>
<keyword evidence="8" id="KW-1185">Reference proteome</keyword>
<feature type="domain" description="IclR-ED" evidence="6">
    <location>
        <begin position="104"/>
        <end position="289"/>
    </location>
</feature>
<dbReference type="PANTHER" id="PTHR30136">
    <property type="entry name" value="HELIX-TURN-HELIX TRANSCRIPTIONAL REGULATOR, ICLR FAMILY"/>
    <property type="match status" value="1"/>
</dbReference>
<dbReference type="GO" id="GO:0045892">
    <property type="term" value="P:negative regulation of DNA-templated transcription"/>
    <property type="evidence" value="ECO:0007669"/>
    <property type="project" value="TreeGrafter"/>
</dbReference>
<feature type="region of interest" description="Disordered" evidence="4">
    <location>
        <begin position="1"/>
        <end position="37"/>
    </location>
</feature>
<reference evidence="7 8" key="1">
    <citation type="submission" date="2019-03" db="EMBL/GenBank/DDBJ databases">
        <title>Sequencing the genomes of 1000 actinobacteria strains.</title>
        <authorList>
            <person name="Klenk H.-P."/>
        </authorList>
    </citation>
    <scope>NUCLEOTIDE SEQUENCE [LARGE SCALE GENOMIC DNA]</scope>
    <source>
        <strain evidence="7 8">DSM 44969</strain>
    </source>
</reference>
<dbReference type="InterPro" id="IPR036390">
    <property type="entry name" value="WH_DNA-bd_sf"/>
</dbReference>
<dbReference type="Gene3D" id="3.30.450.40">
    <property type="match status" value="1"/>
</dbReference>
<gene>
    <name evidence="7" type="ORF">EV378_5651</name>
</gene>
<dbReference type="RefSeq" id="WP_132430385.1">
    <property type="nucleotide sequence ID" value="NZ_SMFZ01000002.1"/>
</dbReference>
<sequence length="291" mass="30978">MTLTGDVDERLLASAVPDAPPPITPERAGVLEPAPDGGGDGTLRSVSIAMAVLDCFATEPELGPTRVAHRLGVAKSTASRMLAALATGGMLERDSSGRYRLGLRMFEMGQLAVDRLMLRDVALPVLGELREVLRETAQLAVPVGADVLYVDRLESTGVGTLFHSEMYRRGPGHSSSAGKAMAAVNPPMARAILERGFERRTPFTIVDPARYRQVLRQVRVDGFAASRDEHTMGMSSIAAPVVLRRGERQVAVAAISIVGPTPRVLGPRKVAVVQSVRRAAATVSAALERGQ</sequence>
<comment type="caution">
    <text evidence="7">The sequence shown here is derived from an EMBL/GenBank/DDBJ whole genome shotgun (WGS) entry which is preliminary data.</text>
</comment>
<dbReference type="InterPro" id="IPR050707">
    <property type="entry name" value="HTH_MetabolicPath_Reg"/>
</dbReference>
<protein>
    <submittedName>
        <fullName evidence="7">IclR family transcriptional regulator</fullName>
    </submittedName>
</protein>
<dbReference type="PANTHER" id="PTHR30136:SF24">
    <property type="entry name" value="HTH-TYPE TRANSCRIPTIONAL REPRESSOR ALLR"/>
    <property type="match status" value="1"/>
</dbReference>
<evidence type="ECO:0000259" key="6">
    <source>
        <dbReference type="PROSITE" id="PS51078"/>
    </source>
</evidence>
<dbReference type="EMBL" id="SMFZ01000002">
    <property type="protein sequence ID" value="TCK21661.1"/>
    <property type="molecule type" value="Genomic_DNA"/>
</dbReference>
<evidence type="ECO:0000256" key="4">
    <source>
        <dbReference type="SAM" id="MobiDB-lite"/>
    </source>
</evidence>
<dbReference type="GO" id="GO:0003677">
    <property type="term" value="F:DNA binding"/>
    <property type="evidence" value="ECO:0007669"/>
    <property type="project" value="UniProtKB-KW"/>
</dbReference>
<dbReference type="Gene3D" id="1.10.10.10">
    <property type="entry name" value="Winged helix-like DNA-binding domain superfamily/Winged helix DNA-binding domain"/>
    <property type="match status" value="1"/>
</dbReference>
<dbReference type="AlphaFoldDB" id="A0A4R1HKS4"/>
<evidence type="ECO:0000256" key="2">
    <source>
        <dbReference type="ARBA" id="ARBA00023125"/>
    </source>
</evidence>
<dbReference type="InterPro" id="IPR036388">
    <property type="entry name" value="WH-like_DNA-bd_sf"/>
</dbReference>
<evidence type="ECO:0000313" key="7">
    <source>
        <dbReference type="EMBL" id="TCK21661.1"/>
    </source>
</evidence>
<evidence type="ECO:0000313" key="8">
    <source>
        <dbReference type="Proteomes" id="UP000295560"/>
    </source>
</evidence>
<dbReference type="SUPFAM" id="SSF55781">
    <property type="entry name" value="GAF domain-like"/>
    <property type="match status" value="1"/>
</dbReference>
<keyword evidence="3" id="KW-0804">Transcription</keyword>
<name>A0A4R1HKS4_PSEEN</name>
<dbReference type="PROSITE" id="PS51077">
    <property type="entry name" value="HTH_ICLR"/>
    <property type="match status" value="1"/>
</dbReference>
<dbReference type="OrthoDB" id="60629at2"/>
<dbReference type="InterPro" id="IPR014757">
    <property type="entry name" value="Tscrpt_reg_IclR_C"/>
</dbReference>